<dbReference type="Proteomes" id="UP000007879">
    <property type="component" value="Unassembled WGS sequence"/>
</dbReference>
<dbReference type="EnsemblMetazoa" id="XM_020005849.1">
    <property type="protein sequence ID" value="XP_019861408.1"/>
    <property type="gene ID" value="LOC109589856"/>
</dbReference>
<keyword evidence="3" id="KW-1185">Reference proteome</keyword>
<dbReference type="RefSeq" id="XP_019861408.1">
    <property type="nucleotide sequence ID" value="XM_020005849.1"/>
</dbReference>
<dbReference type="AlphaFoldDB" id="A0AAN0JWY1"/>
<evidence type="ECO:0000313" key="3">
    <source>
        <dbReference type="Proteomes" id="UP000007879"/>
    </source>
</evidence>
<evidence type="ECO:0000313" key="2">
    <source>
        <dbReference type="EnsemblMetazoa" id="XP_019861408.1"/>
    </source>
</evidence>
<reference evidence="3" key="1">
    <citation type="journal article" date="2010" name="Nature">
        <title>The Amphimedon queenslandica genome and the evolution of animal complexity.</title>
        <authorList>
            <person name="Srivastava M."/>
            <person name="Simakov O."/>
            <person name="Chapman J."/>
            <person name="Fahey B."/>
            <person name="Gauthier M.E."/>
            <person name="Mitros T."/>
            <person name="Richards G.S."/>
            <person name="Conaco C."/>
            <person name="Dacre M."/>
            <person name="Hellsten U."/>
            <person name="Larroux C."/>
            <person name="Putnam N.H."/>
            <person name="Stanke M."/>
            <person name="Adamska M."/>
            <person name="Darling A."/>
            <person name="Degnan S.M."/>
            <person name="Oakley T.H."/>
            <person name="Plachetzki D.C."/>
            <person name="Zhai Y."/>
            <person name="Adamski M."/>
            <person name="Calcino A."/>
            <person name="Cummins S.F."/>
            <person name="Goodstein D.M."/>
            <person name="Harris C."/>
            <person name="Jackson D.J."/>
            <person name="Leys S.P."/>
            <person name="Shu S."/>
            <person name="Woodcroft B.J."/>
            <person name="Vervoort M."/>
            <person name="Kosik K.S."/>
            <person name="Manning G."/>
            <person name="Degnan B.M."/>
            <person name="Rokhsar D.S."/>
        </authorList>
    </citation>
    <scope>NUCLEOTIDE SEQUENCE [LARGE SCALE GENOMIC DNA]</scope>
</reference>
<feature type="region of interest" description="Disordered" evidence="1">
    <location>
        <begin position="199"/>
        <end position="221"/>
    </location>
</feature>
<evidence type="ECO:0000256" key="1">
    <source>
        <dbReference type="SAM" id="MobiDB-lite"/>
    </source>
</evidence>
<sequence>MAKFENITFNIKNYSVIFNETSKNFHITLTIKVNQDAIQSCRYSIDGRIGEVRHSKCLLGEEYDDFTVTDLPPYIKNTIVMDLNNNCGTVDNDALDFTTYHVQNLTISTEGNGSVSVQCVYAESSTADGCHVIFTHTVSGRNESFNVTGSGNTIISLPASGSYTVIAFDIYNGSLYGPSLEHFKQVNVILDSPDHSTTVYPTSTNSPPNVSVSVPPSPIDVESPDNDSKIAILYN</sequence>
<organism evidence="2 3">
    <name type="scientific">Amphimedon queenslandica</name>
    <name type="common">Sponge</name>
    <dbReference type="NCBI Taxonomy" id="400682"/>
    <lineage>
        <taxon>Eukaryota</taxon>
        <taxon>Metazoa</taxon>
        <taxon>Porifera</taxon>
        <taxon>Demospongiae</taxon>
        <taxon>Heteroscleromorpha</taxon>
        <taxon>Haplosclerida</taxon>
        <taxon>Niphatidae</taxon>
        <taxon>Amphimedon</taxon>
    </lineage>
</organism>
<accession>A0AAN0JWY1</accession>
<proteinExistence type="predicted"/>
<dbReference type="GeneID" id="109589856"/>
<dbReference type="KEGG" id="aqu:109589856"/>
<protein>
    <submittedName>
        <fullName evidence="2">Uncharacterized protein</fullName>
    </submittedName>
</protein>
<feature type="compositionally biased region" description="Low complexity" evidence="1">
    <location>
        <begin position="201"/>
        <end position="214"/>
    </location>
</feature>
<name>A0AAN0JWY1_AMPQE</name>
<reference evidence="2" key="2">
    <citation type="submission" date="2024-06" db="UniProtKB">
        <authorList>
            <consortium name="EnsemblMetazoa"/>
        </authorList>
    </citation>
    <scope>IDENTIFICATION</scope>
</reference>